<gene>
    <name evidence="2" type="primary">LOC142177336</name>
</gene>
<accession>A0AC58TXG9</accession>
<dbReference type="Proteomes" id="UP000790787">
    <property type="component" value="Chromosome 23"/>
</dbReference>
<reference evidence="1" key="1">
    <citation type="journal article" date="2014" name="Nat. Commun.">
        <title>The tobacco genome sequence and its comparison with those of tomato and potato.</title>
        <authorList>
            <person name="Sierro N."/>
            <person name="Battey J.N."/>
            <person name="Ouadi S."/>
            <person name="Bakaher N."/>
            <person name="Bovet L."/>
            <person name="Willig A."/>
            <person name="Goepfert S."/>
            <person name="Peitsch M.C."/>
            <person name="Ivanov N.V."/>
        </authorList>
    </citation>
    <scope>NUCLEOTIDE SEQUENCE [LARGE SCALE GENOMIC DNA]</scope>
</reference>
<name>A0AC58TXG9_TOBAC</name>
<reference evidence="2" key="2">
    <citation type="submission" date="2025-08" db="UniProtKB">
        <authorList>
            <consortium name="RefSeq"/>
        </authorList>
    </citation>
    <scope>IDENTIFICATION</scope>
    <source>
        <tissue evidence="2">Leaf</tissue>
    </source>
</reference>
<organism evidence="1 2">
    <name type="scientific">Nicotiana tabacum</name>
    <name type="common">Common tobacco</name>
    <dbReference type="NCBI Taxonomy" id="4097"/>
    <lineage>
        <taxon>Eukaryota</taxon>
        <taxon>Viridiplantae</taxon>
        <taxon>Streptophyta</taxon>
        <taxon>Embryophyta</taxon>
        <taxon>Tracheophyta</taxon>
        <taxon>Spermatophyta</taxon>
        <taxon>Magnoliopsida</taxon>
        <taxon>eudicotyledons</taxon>
        <taxon>Gunneridae</taxon>
        <taxon>Pentapetalae</taxon>
        <taxon>asterids</taxon>
        <taxon>lamiids</taxon>
        <taxon>Solanales</taxon>
        <taxon>Solanaceae</taxon>
        <taxon>Nicotianoideae</taxon>
        <taxon>Nicotianeae</taxon>
        <taxon>Nicotiana</taxon>
    </lineage>
</organism>
<evidence type="ECO:0000313" key="2">
    <source>
        <dbReference type="RefSeq" id="XP_075101912.1"/>
    </source>
</evidence>
<evidence type="ECO:0000313" key="1">
    <source>
        <dbReference type="Proteomes" id="UP000790787"/>
    </source>
</evidence>
<keyword evidence="1" id="KW-1185">Reference proteome</keyword>
<proteinExistence type="predicted"/>
<dbReference type="RefSeq" id="XP_075101912.1">
    <property type="nucleotide sequence ID" value="XM_075245811.1"/>
</dbReference>
<sequence>MDIAYQHVVSIARKLEDMRIREREEREDKRPRDSGMYSSFCAPAAARQGSGYRSRRVHSVLPAASVTPATPRPQDPYYAPPVSSVPHIRGASSGTDNYNLWCRSMSIALFTKNKVGYIDGTCEKKKLRKELLDQWDRCNAFVLSWIMNTVTNELCSSVIYASSAYNVWNDLKERFDKRNISRIYNLHQEIYGLKQGLAPVSTYFSKLKDLWDEYDAMTPTPSCPCPKSKVFIEHIQHQRLVQFLSGLNKSFAQAKGQIMMMIPTFTINVAYGIVVQDESQRARAAGVTNLEIGATAVGYNTGHKLKGHTRDNYYKLVGYPTDYKPKRKSFARNTAAAHNVQLDVTQGSEEQKEHKDISPGNGNDIYSGKVKGIGRLEHDLYVLNLVIQGNYTGDLGLHDISSSLVVNRINGILWHGRLGHAKQSRLPFPNSSNKSDVFEELIHADIWWPFKVPTHGGKRFFLTLVDDFNRYTWSRCPYTPQQNGVIERRHTYILDTARALKFQANLPLRFWGECVMTAMYPINRIPSRALGANLKKQENFSLNAMPAVLLGYSLHSLSVPFDSEDLYIPTISSYETPAKTDTSTAASPISSPASSSQSPVPSSPPMVHTEAAVLSTVRHSTGVSRPPIWMSDYVCLEAYSAEVEPRNFIEAAQDPQWVAAMQQEIQALEDNQTWSLV</sequence>
<protein>
    <submittedName>
        <fullName evidence="2">Uncharacterized protein LOC142177336</fullName>
    </submittedName>
</protein>